<reference evidence="3" key="1">
    <citation type="submission" date="2022-04" db="EMBL/GenBank/DDBJ databases">
        <title>Roseomonas acroporae sp. nov., isolated from coral Acropora digitifera.</title>
        <authorList>
            <person name="Sun H."/>
        </authorList>
    </citation>
    <scope>NUCLEOTIDE SEQUENCE</scope>
    <source>
        <strain evidence="3">NAR14</strain>
    </source>
</reference>
<feature type="compositionally biased region" description="Pro residues" evidence="1">
    <location>
        <begin position="177"/>
        <end position="186"/>
    </location>
</feature>
<evidence type="ECO:0000313" key="3">
    <source>
        <dbReference type="EMBL" id="MCK8787284.1"/>
    </source>
</evidence>
<gene>
    <name evidence="3" type="ORF">M0638_23200</name>
</gene>
<protein>
    <submittedName>
        <fullName evidence="3">H-NS histone family protein</fullName>
    </submittedName>
</protein>
<dbReference type="GO" id="GO:0003677">
    <property type="term" value="F:DNA binding"/>
    <property type="evidence" value="ECO:0007669"/>
    <property type="project" value="InterPro"/>
</dbReference>
<feature type="compositionally biased region" description="Low complexity" evidence="1">
    <location>
        <begin position="96"/>
        <end position="106"/>
    </location>
</feature>
<dbReference type="SUPFAM" id="SSF81273">
    <property type="entry name" value="H-NS histone-like proteins"/>
    <property type="match status" value="1"/>
</dbReference>
<feature type="region of interest" description="Disordered" evidence="1">
    <location>
        <begin position="76"/>
        <end position="137"/>
    </location>
</feature>
<accession>A0A9X1YBC0</accession>
<comment type="caution">
    <text evidence="3">The sequence shown here is derived from an EMBL/GenBank/DDBJ whole genome shotgun (WGS) entry which is preliminary data.</text>
</comment>
<dbReference type="EMBL" id="JALPRX010000114">
    <property type="protein sequence ID" value="MCK8787284.1"/>
    <property type="molecule type" value="Genomic_DNA"/>
</dbReference>
<keyword evidence="4" id="KW-1185">Reference proteome</keyword>
<feature type="region of interest" description="Disordered" evidence="1">
    <location>
        <begin position="167"/>
        <end position="210"/>
    </location>
</feature>
<proteinExistence type="predicted"/>
<dbReference type="RefSeq" id="WP_248669337.1">
    <property type="nucleotide sequence ID" value="NZ_JALPRX010000114.1"/>
</dbReference>
<feature type="domain" description="DNA-binding protein H-NS-like C-terminal" evidence="2">
    <location>
        <begin position="188"/>
        <end position="231"/>
    </location>
</feature>
<dbReference type="InterPro" id="IPR027444">
    <property type="entry name" value="H-NS_C_dom"/>
</dbReference>
<dbReference type="Gene3D" id="4.10.430.10">
    <property type="entry name" value="Histone-like protein H-NS, C-terminal domain"/>
    <property type="match status" value="1"/>
</dbReference>
<dbReference type="InterPro" id="IPR037150">
    <property type="entry name" value="H-NS_C_dom_sf"/>
</dbReference>
<dbReference type="AlphaFoldDB" id="A0A9X1YBC0"/>
<dbReference type="Proteomes" id="UP001139516">
    <property type="component" value="Unassembled WGS sequence"/>
</dbReference>
<evidence type="ECO:0000313" key="4">
    <source>
        <dbReference type="Proteomes" id="UP001139516"/>
    </source>
</evidence>
<organism evidence="3 4">
    <name type="scientific">Roseomonas acroporae</name>
    <dbReference type="NCBI Taxonomy" id="2937791"/>
    <lineage>
        <taxon>Bacteria</taxon>
        <taxon>Pseudomonadati</taxon>
        <taxon>Pseudomonadota</taxon>
        <taxon>Alphaproteobacteria</taxon>
        <taxon>Acetobacterales</taxon>
        <taxon>Roseomonadaceae</taxon>
        <taxon>Roseomonas</taxon>
    </lineage>
</organism>
<dbReference type="SMART" id="SM00528">
    <property type="entry name" value="HNS"/>
    <property type="match status" value="1"/>
</dbReference>
<name>A0A9X1YBC0_9PROT</name>
<evidence type="ECO:0000256" key="1">
    <source>
        <dbReference type="SAM" id="MobiDB-lite"/>
    </source>
</evidence>
<sequence>MQLTPEQVAALLTLGFHLFPASPDHVARLTMQRRIFHVAGEPRLVTRNGLYYETQGTLLSALAKAEPVALDATRMPPAAMPQTPAGDAPAAPPSPALADASLPAGPRTEARMEARMEPGAGEAAVDAAPTPPEARAPDREEARIALLDELRGKAAALGLPIEELHPQRRADTARRACPPPACPPPETRGTAATAGAKYRGPNGETWSGRGRRPQWLVTLLAADRTLDEFRA</sequence>
<dbReference type="Pfam" id="PF00816">
    <property type="entry name" value="Histone_HNS"/>
    <property type="match status" value="1"/>
</dbReference>
<evidence type="ECO:0000259" key="2">
    <source>
        <dbReference type="SMART" id="SM00528"/>
    </source>
</evidence>